<reference evidence="4 5" key="1">
    <citation type="journal article" date="2015" name="J. Biotechnol.">
        <title>Complete genome sequence of a malodorant-producing acetogen, Clostridium scatologenes ATCC 25775(T).</title>
        <authorList>
            <person name="Zhu Z."/>
            <person name="Guo T."/>
            <person name="Zheng H."/>
            <person name="Song T."/>
            <person name="Ouyang P."/>
            <person name="Xie J."/>
        </authorList>
    </citation>
    <scope>NUCLEOTIDE SEQUENCE [LARGE SCALE GENOMIC DNA]</scope>
    <source>
        <strain evidence="4 5">ATCC 25775</strain>
    </source>
</reference>
<dbReference type="RefSeq" id="WP_029159060.1">
    <property type="nucleotide sequence ID" value="NZ_CP009933.1"/>
</dbReference>
<dbReference type="HOGENOM" id="CLU_251773_0_0_9"/>
<evidence type="ECO:0000313" key="5">
    <source>
        <dbReference type="Proteomes" id="UP000033115"/>
    </source>
</evidence>
<dbReference type="Gene3D" id="2.60.40.1220">
    <property type="match status" value="4"/>
</dbReference>
<dbReference type="Proteomes" id="UP000033115">
    <property type="component" value="Chromosome"/>
</dbReference>
<keyword evidence="1 2" id="KW-0732">Signal</keyword>
<dbReference type="STRING" id="1548.CSCA_3756"/>
<protein>
    <recommendedName>
        <fullName evidence="3">SbsA Ig-like domain-containing protein</fullName>
    </recommendedName>
</protein>
<dbReference type="KEGG" id="csq:CSCA_3756"/>
<dbReference type="InterPro" id="IPR014755">
    <property type="entry name" value="Cu-Rt/internalin_Ig-like"/>
</dbReference>
<evidence type="ECO:0000256" key="1">
    <source>
        <dbReference type="ARBA" id="ARBA00022729"/>
    </source>
</evidence>
<feature type="domain" description="SbsA Ig-like" evidence="3">
    <location>
        <begin position="214"/>
        <end position="314"/>
    </location>
</feature>
<organism evidence="4 5">
    <name type="scientific">Clostridium scatologenes</name>
    <dbReference type="NCBI Taxonomy" id="1548"/>
    <lineage>
        <taxon>Bacteria</taxon>
        <taxon>Bacillati</taxon>
        <taxon>Bacillota</taxon>
        <taxon>Clostridia</taxon>
        <taxon>Eubacteriales</taxon>
        <taxon>Clostridiaceae</taxon>
        <taxon>Clostridium</taxon>
    </lineage>
</organism>
<sequence>MTNKKMPYAVLTATALATLLSSSTVFAAKGDFYYGDASNLTRVQKADVKTKLADIKEHEDSLYFQTDNTHIVKYSDFISGLIGNWASGKSLADSYQASSTDSKNAASADIISKAAQLDAGQTTGITVSSVSAITATDVTVVLADKPDADPTADKFALKVNGTAVAAPTAVTKVASDLTGKTYKLTIASLDKTEGKLTVNGVEKAFDFKAPEVVSVAAKGTKAVEITFNEPIKDTTVLATNFAFVKAVGTFAPGTIKPVLNGDGTKVTLTWTGTDELTVADYVLTLGTTTTETATNRVKDVAGNSIYGGTEISFRPTADQLAVKEAPSVTTVAYNNGTGIATVTFDKDITYTNVDVTKLTLGGVALTTSDVVAQAKDVSNNDITNSVTITLSADTKKAVNAVTGALSFVGAEGAWTDGTTATKGQTVTIAKVTPAVVSSASYSQETKVLTINFDQPVTINALANINVDDATAGSGAVATGATNPDGTPLDTTKASATWNLKLASAQVTALENVANDKTKLKVYLAADAVRNDSTTVISNVATTYTEGGVAVAYTADTTKPYVTSAEYDNLTNKLKITFSEALDDATATNAKVAGAVKIATAATGDGSAFDLSGETFTAADLDTTKKILTIPVAANKSNIDVEYLTGKTMKVFFAKDVVVDQNGLKNDATTFDTGIALTYHDFVAPKLDTTANTDTLNQTYVKVTFNEAVDKATAETAANYVIKDLAGNTLAVSSAVLQSDNKTVYLNTAAQESGKPYNLVVSNVRDLQKNIIDATANSKTFYGSSKATTGKLGVNSTLVATAPVNSKNDTLSVTFDAAVNQTQAVDLSNYSVLEAAGNNPSDWTAATAVPLTDATAKVDGTGKVVTITLGSYNLQAGKYYKVVVGNVTDAYGNALDATKTTAITAAALDADNLTTPQIKEANTAAGAVVLTFDQELNATEAGKATNYKVGDVTPAKATYAWDATTNKATVTLDLNIPLKDAADVFVSNKVTNLAGETIKDAAYDPTSNMTKLTKPSTIGDSVAPTVDTVVAKANEGLGGIDGDKNPLPGSDIITVTFKDSDILDKSVVANDIVVKDAQGTVIPAADYEVKFVDGTPDKISIVFDKTGDNAYNLQNSFNYTVTITGVVDTSGNALAETTKTATWDTNTDTKVPTIADNGLALTIGVAGTGNMKVTFSEDVDAASATNKANYVVKTGSTTLTPSYVTYANKVATVYFAETLSNAAYDVTVTNVKDLAGNVQTTGSNQTLGAADLTAPTLSAVTAGSVTIGGDISATSNEAGTLYLVPKSTYANKAALDAVTTNKVTAAATAATAATLSTTSIAAGTYQVYAVDAAGNVSTASADITVNAPITNVTSSPFTLVASNTTVTITLTGGTFKTGSFANTDFTFAGTDATALAAGTFTRVNDTTVTITGLTGLTGTDNTVTVKAATQATQATSVAAVAAD</sequence>
<proteinExistence type="predicted"/>
<dbReference type="InterPro" id="IPR032812">
    <property type="entry name" value="SbsA_Ig"/>
</dbReference>
<feature type="chain" id="PRO_5002410310" description="SbsA Ig-like domain-containing protein" evidence="2">
    <location>
        <begin position="28"/>
        <end position="1442"/>
    </location>
</feature>
<feature type="domain" description="SbsA Ig-like" evidence="3">
    <location>
        <begin position="1161"/>
        <end position="1236"/>
    </location>
</feature>
<evidence type="ECO:0000259" key="3">
    <source>
        <dbReference type="Pfam" id="PF13205"/>
    </source>
</evidence>
<keyword evidence="5" id="KW-1185">Reference proteome</keyword>
<dbReference type="Pfam" id="PF13205">
    <property type="entry name" value="Big_5"/>
    <property type="match status" value="2"/>
</dbReference>
<name>A0A0E3GRT5_CLOSL</name>
<feature type="signal peptide" evidence="2">
    <location>
        <begin position="1"/>
        <end position="27"/>
    </location>
</feature>
<accession>A0A0E3GRT5</accession>
<evidence type="ECO:0000256" key="2">
    <source>
        <dbReference type="SAM" id="SignalP"/>
    </source>
</evidence>
<evidence type="ECO:0000313" key="4">
    <source>
        <dbReference type="EMBL" id="AKA70881.1"/>
    </source>
</evidence>
<gene>
    <name evidence="4" type="ORF">CSCA_3756</name>
</gene>
<dbReference type="EMBL" id="CP009933">
    <property type="protein sequence ID" value="AKA70881.1"/>
    <property type="molecule type" value="Genomic_DNA"/>
</dbReference>